<dbReference type="AlphaFoldDB" id="A0A9P4UW61"/>
<comment type="caution">
    <text evidence="1">The sequence shown here is derived from an EMBL/GenBank/DDBJ whole genome shotgun (WGS) entry which is preliminary data.</text>
</comment>
<reference evidence="1" key="1">
    <citation type="journal article" date="2020" name="Stud. Mycol.">
        <title>101 Dothideomycetes genomes: a test case for predicting lifestyles and emergence of pathogens.</title>
        <authorList>
            <person name="Haridas S."/>
            <person name="Albert R."/>
            <person name="Binder M."/>
            <person name="Bloem J."/>
            <person name="Labutti K."/>
            <person name="Salamov A."/>
            <person name="Andreopoulos B."/>
            <person name="Baker S."/>
            <person name="Barry K."/>
            <person name="Bills G."/>
            <person name="Bluhm B."/>
            <person name="Cannon C."/>
            <person name="Castanera R."/>
            <person name="Culley D."/>
            <person name="Daum C."/>
            <person name="Ezra D."/>
            <person name="Gonzalez J."/>
            <person name="Henrissat B."/>
            <person name="Kuo A."/>
            <person name="Liang C."/>
            <person name="Lipzen A."/>
            <person name="Lutzoni F."/>
            <person name="Magnuson J."/>
            <person name="Mondo S."/>
            <person name="Nolan M."/>
            <person name="Ohm R."/>
            <person name="Pangilinan J."/>
            <person name="Park H.-J."/>
            <person name="Ramirez L."/>
            <person name="Alfaro M."/>
            <person name="Sun H."/>
            <person name="Tritt A."/>
            <person name="Yoshinaga Y."/>
            <person name="Zwiers L.-H."/>
            <person name="Turgeon B."/>
            <person name="Goodwin S."/>
            <person name="Spatafora J."/>
            <person name="Crous P."/>
            <person name="Grigoriev I."/>
        </authorList>
    </citation>
    <scope>NUCLEOTIDE SEQUENCE</scope>
    <source>
        <strain evidence="1">CBS 125425</strain>
    </source>
</reference>
<keyword evidence="2" id="KW-1185">Reference proteome</keyword>
<sequence length="276" mass="31995">MAEPNPPHTKLTTLPAELLVQVYQALPSLFDAAKLRATCHILHSVIECYAYARKLLAKGRQRVPLEKTELADKELARVFRNAARIEGFIGDIERDLIPRLEVSDIPRAKRNMIYAGTSTHPPTLTPTERLRVIRASYQIWIIMQNDDDTVRREVFHFRPRQLWYFAELTDWARIARFPGKNHWETFQISKASSAALFILYSSQWNCRRPRAWKEVFSEKRRGLYLVWDHCQDGLRGLICRRAVIDPRGGGEGEERGELWDYEEGDELFVGSVDGEV</sequence>
<evidence type="ECO:0008006" key="3">
    <source>
        <dbReference type="Google" id="ProtNLM"/>
    </source>
</evidence>
<evidence type="ECO:0000313" key="2">
    <source>
        <dbReference type="Proteomes" id="UP000799444"/>
    </source>
</evidence>
<dbReference type="Proteomes" id="UP000799444">
    <property type="component" value="Unassembled WGS sequence"/>
</dbReference>
<gene>
    <name evidence="1" type="ORF">EJ04DRAFT_580997</name>
</gene>
<proteinExistence type="predicted"/>
<dbReference type="EMBL" id="ML996261">
    <property type="protein sequence ID" value="KAF2728954.1"/>
    <property type="molecule type" value="Genomic_DNA"/>
</dbReference>
<protein>
    <recommendedName>
        <fullName evidence="3">F-box domain-containing protein</fullName>
    </recommendedName>
</protein>
<dbReference type="OrthoDB" id="3713270at2759"/>
<organism evidence="1 2">
    <name type="scientific">Polyplosphaeria fusca</name>
    <dbReference type="NCBI Taxonomy" id="682080"/>
    <lineage>
        <taxon>Eukaryota</taxon>
        <taxon>Fungi</taxon>
        <taxon>Dikarya</taxon>
        <taxon>Ascomycota</taxon>
        <taxon>Pezizomycotina</taxon>
        <taxon>Dothideomycetes</taxon>
        <taxon>Pleosporomycetidae</taxon>
        <taxon>Pleosporales</taxon>
        <taxon>Tetraplosphaeriaceae</taxon>
        <taxon>Polyplosphaeria</taxon>
    </lineage>
</organism>
<name>A0A9P4UW61_9PLEO</name>
<accession>A0A9P4UW61</accession>
<evidence type="ECO:0000313" key="1">
    <source>
        <dbReference type="EMBL" id="KAF2728954.1"/>
    </source>
</evidence>